<evidence type="ECO:0000313" key="7">
    <source>
        <dbReference type="EMBL" id="PTQ79564.1"/>
    </source>
</evidence>
<reference evidence="7 8" key="1">
    <citation type="submission" date="2018-04" db="EMBL/GenBank/DDBJ databases">
        <title>Genomic Encyclopedia of Archaeal and Bacterial Type Strains, Phase II (KMG-II): from individual species to whole genera.</title>
        <authorList>
            <person name="Goeker M."/>
        </authorList>
    </citation>
    <scope>NUCLEOTIDE SEQUENCE [LARGE SCALE GENOMIC DNA]</scope>
    <source>
        <strain evidence="7 8">DSM 18806</strain>
    </source>
</reference>
<keyword evidence="8" id="KW-1185">Reference proteome</keyword>
<sequence length="288" mass="33724">MEILGVYFDKITLVGNLYKEAESTLQHLLNTVESKVMGVPTMSAVKGKIYGDWVYFEYDELMGKAFKKGNFRIEYNPRKMPLDLQQQMVSAFKPMLHDIHFTRLDLAFDCDIELGEYSHEHKNPMKRAEFYGLGGKLETLYYGSRTSNIYSRTYDKKQQLLDIEQKEIPEPVLWRYELELKNRKFIDAMINFDFPVFERVRFVKYDITTLSGNDRVMVQALVDHPSLINELSSATKAKYRKIIRGLGGDDVTPIFAGALKKELPQLKRQLEQWKYIPKLSEIMGRTWF</sequence>
<dbReference type="InterPro" id="IPR054456">
    <property type="entry name" value="RepD-like_N"/>
</dbReference>
<keyword evidence="4" id="KW-0235">DNA replication</keyword>
<dbReference type="OrthoDB" id="2240478at2"/>
<accession>A0A2T5I6V3</accession>
<comment type="caution">
    <text evidence="7">The sequence shown here is derived from an EMBL/GenBank/DDBJ whole genome shotgun (WGS) entry which is preliminary data.</text>
</comment>
<dbReference type="RefSeq" id="WP_108033866.1">
    <property type="nucleotide sequence ID" value="NZ_QAOM01000038.1"/>
</dbReference>
<dbReference type="Proteomes" id="UP000244161">
    <property type="component" value="Unassembled WGS sequence"/>
</dbReference>
<comment type="function">
    <text evidence="1">This protein is probably a specific topoisomerase involved in initiating replication. This protein is specifically required and may be rate-limiting for replication of the plasmid in vivo.</text>
</comment>
<evidence type="ECO:0000259" key="5">
    <source>
        <dbReference type="Pfam" id="PF02486"/>
    </source>
</evidence>
<evidence type="ECO:0000313" key="8">
    <source>
        <dbReference type="Proteomes" id="UP000244161"/>
    </source>
</evidence>
<feature type="domain" description="Replication initiation protein N-terminal" evidence="6">
    <location>
        <begin position="10"/>
        <end position="83"/>
    </location>
</feature>
<organism evidence="7 8">
    <name type="scientific">Trichococcus patagoniensis</name>
    <dbReference type="NCBI Taxonomy" id="382641"/>
    <lineage>
        <taxon>Bacteria</taxon>
        <taxon>Bacillati</taxon>
        <taxon>Bacillota</taxon>
        <taxon>Bacilli</taxon>
        <taxon>Lactobacillales</taxon>
        <taxon>Carnobacteriaceae</taxon>
        <taxon>Trichococcus</taxon>
    </lineage>
</organism>
<comment type="similarity">
    <text evidence="2">Belongs to the plasmid replication initiation factor family.</text>
</comment>
<evidence type="ECO:0000256" key="1">
    <source>
        <dbReference type="ARBA" id="ARBA00002548"/>
    </source>
</evidence>
<dbReference type="Pfam" id="PF02486">
    <property type="entry name" value="Rep_trans"/>
    <property type="match status" value="1"/>
</dbReference>
<gene>
    <name evidence="7" type="ORF">C8U37_1383</name>
</gene>
<protein>
    <recommendedName>
        <fullName evidence="3">Replication initiation protein</fullName>
    </recommendedName>
</protein>
<proteinExistence type="inferred from homology"/>
<dbReference type="InterPro" id="IPR003491">
    <property type="entry name" value="REP-like_C"/>
</dbReference>
<keyword evidence="7" id="KW-0648">Protein biosynthesis</keyword>
<name>A0A2T5I6V3_9LACT</name>
<dbReference type="GO" id="GO:0003743">
    <property type="term" value="F:translation initiation factor activity"/>
    <property type="evidence" value="ECO:0007669"/>
    <property type="project" value="UniProtKB-KW"/>
</dbReference>
<evidence type="ECO:0000259" key="6">
    <source>
        <dbReference type="Pfam" id="PF22477"/>
    </source>
</evidence>
<dbReference type="Pfam" id="PF22477">
    <property type="entry name" value="RepD-like_N"/>
    <property type="match status" value="1"/>
</dbReference>
<dbReference type="EMBL" id="QAOM01000038">
    <property type="protein sequence ID" value="PTQ79564.1"/>
    <property type="molecule type" value="Genomic_DNA"/>
</dbReference>
<evidence type="ECO:0000256" key="4">
    <source>
        <dbReference type="ARBA" id="ARBA00022705"/>
    </source>
</evidence>
<evidence type="ECO:0000256" key="2">
    <source>
        <dbReference type="ARBA" id="ARBA00008374"/>
    </source>
</evidence>
<feature type="domain" description="Replication initiation protein-like C-terminal" evidence="5">
    <location>
        <begin position="135"/>
        <end position="185"/>
    </location>
</feature>
<keyword evidence="7" id="KW-0396">Initiation factor</keyword>
<evidence type="ECO:0000256" key="3">
    <source>
        <dbReference type="ARBA" id="ARBA00019152"/>
    </source>
</evidence>
<dbReference type="AlphaFoldDB" id="A0A2T5I6V3"/>
<dbReference type="GO" id="GO:0006260">
    <property type="term" value="P:DNA replication"/>
    <property type="evidence" value="ECO:0007669"/>
    <property type="project" value="UniProtKB-KW"/>
</dbReference>